<accession>A0ABV8GZ42</accession>
<dbReference type="EMBL" id="JBHSAO010000010">
    <property type="protein sequence ID" value="MFC4024863.1"/>
    <property type="molecule type" value="Genomic_DNA"/>
</dbReference>
<protein>
    <submittedName>
        <fullName evidence="1">DUF3891 family protein</fullName>
    </submittedName>
</protein>
<keyword evidence="2" id="KW-1185">Reference proteome</keyword>
<comment type="caution">
    <text evidence="1">The sequence shown here is derived from an EMBL/GenBank/DDBJ whole genome shotgun (WGS) entry which is preliminary data.</text>
</comment>
<gene>
    <name evidence="1" type="ORF">ACFOUV_13755</name>
</gene>
<sequence length="255" mass="30156">MIVREHDQHFVLIQQDHHAQISGDIMKQWKSDYFHGMELRESVEYAAYQHDHGWKEFDKQPFLNDKEKVPFSFFDFPNLPKIILYKHGIDEVQKVDPYAGMLCSEHYKRFLLNNTSLEAQAFVTYEEMRQQTIIDTLNKFNKRLFEFHYSLLQLADNLSLYICMNEPGAEKQNEHSFFKKGIPTSTTLHEFCKQKIQLRWLNDHTVVINDFPFEESIEITLKQKVIAKDTIATKGLIDSYEEASFEEVPITILPE</sequence>
<name>A0ABV8GZ42_9BACI</name>
<dbReference type="Pfam" id="PF13030">
    <property type="entry name" value="DUF3891"/>
    <property type="match status" value="1"/>
</dbReference>
<organism evidence="1 2">
    <name type="scientific">Oceanobacillus longus</name>
    <dbReference type="NCBI Taxonomy" id="930120"/>
    <lineage>
        <taxon>Bacteria</taxon>
        <taxon>Bacillati</taxon>
        <taxon>Bacillota</taxon>
        <taxon>Bacilli</taxon>
        <taxon>Bacillales</taxon>
        <taxon>Bacillaceae</taxon>
        <taxon>Oceanobacillus</taxon>
    </lineage>
</organism>
<reference evidence="2" key="1">
    <citation type="journal article" date="2019" name="Int. J. Syst. Evol. Microbiol.">
        <title>The Global Catalogue of Microorganisms (GCM) 10K type strain sequencing project: providing services to taxonomists for standard genome sequencing and annotation.</title>
        <authorList>
            <consortium name="The Broad Institute Genomics Platform"/>
            <consortium name="The Broad Institute Genome Sequencing Center for Infectious Disease"/>
            <person name="Wu L."/>
            <person name="Ma J."/>
        </authorList>
    </citation>
    <scope>NUCLEOTIDE SEQUENCE [LARGE SCALE GENOMIC DNA]</scope>
    <source>
        <strain evidence="2">IBRC-M 10703</strain>
    </source>
</reference>
<dbReference type="Proteomes" id="UP001595772">
    <property type="component" value="Unassembled WGS sequence"/>
</dbReference>
<dbReference type="InterPro" id="IPR024992">
    <property type="entry name" value="DUF3891"/>
</dbReference>
<dbReference type="RefSeq" id="WP_379497362.1">
    <property type="nucleotide sequence ID" value="NZ_JBHSAO010000010.1"/>
</dbReference>
<proteinExistence type="predicted"/>
<evidence type="ECO:0000313" key="1">
    <source>
        <dbReference type="EMBL" id="MFC4024863.1"/>
    </source>
</evidence>
<evidence type="ECO:0000313" key="2">
    <source>
        <dbReference type="Proteomes" id="UP001595772"/>
    </source>
</evidence>